<dbReference type="Pfam" id="PF05495">
    <property type="entry name" value="zf-CHY"/>
    <property type="match status" value="1"/>
</dbReference>
<evidence type="ECO:0000259" key="6">
    <source>
        <dbReference type="PROSITE" id="PS51270"/>
    </source>
</evidence>
<proteinExistence type="predicted"/>
<dbReference type="SUPFAM" id="SSF161219">
    <property type="entry name" value="CHY zinc finger-like"/>
    <property type="match status" value="1"/>
</dbReference>
<keyword evidence="1" id="KW-0479">Metal-binding</keyword>
<evidence type="ECO:0000313" key="7">
    <source>
        <dbReference type="EMBL" id="GKV42030.1"/>
    </source>
</evidence>
<keyword evidence="2 4" id="KW-0863">Zinc-finger</keyword>
<evidence type="ECO:0000256" key="4">
    <source>
        <dbReference type="PROSITE-ProRule" id="PRU00601"/>
    </source>
</evidence>
<evidence type="ECO:0000256" key="1">
    <source>
        <dbReference type="ARBA" id="ARBA00022723"/>
    </source>
</evidence>
<keyword evidence="8" id="KW-1185">Reference proteome</keyword>
<dbReference type="PROSITE" id="PS51270">
    <property type="entry name" value="ZF_CTCHY"/>
    <property type="match status" value="1"/>
</dbReference>
<gene>
    <name evidence="7" type="ORF">SLEP1_g49487</name>
</gene>
<dbReference type="Proteomes" id="UP001054252">
    <property type="component" value="Unassembled WGS sequence"/>
</dbReference>
<dbReference type="InterPro" id="IPR017921">
    <property type="entry name" value="Znf_CTCHY"/>
</dbReference>
<dbReference type="InterPro" id="IPR037275">
    <property type="entry name" value="Znf_CTCHY_sf"/>
</dbReference>
<protein>
    <submittedName>
        <fullName evidence="7">Uncharacterized protein</fullName>
    </submittedName>
</protein>
<evidence type="ECO:0000259" key="5">
    <source>
        <dbReference type="PROSITE" id="PS51266"/>
    </source>
</evidence>
<evidence type="ECO:0000313" key="8">
    <source>
        <dbReference type="Proteomes" id="UP001054252"/>
    </source>
</evidence>
<feature type="domain" description="CTCHY-type" evidence="6">
    <location>
        <begin position="133"/>
        <end position="164"/>
    </location>
</feature>
<dbReference type="SUPFAM" id="SSF161245">
    <property type="entry name" value="Zinc hairpin stack"/>
    <property type="match status" value="1"/>
</dbReference>
<evidence type="ECO:0000256" key="2">
    <source>
        <dbReference type="ARBA" id="ARBA00022771"/>
    </source>
</evidence>
<keyword evidence="3" id="KW-0862">Zinc</keyword>
<dbReference type="GO" id="GO:0006511">
    <property type="term" value="P:ubiquitin-dependent protein catabolic process"/>
    <property type="evidence" value="ECO:0007669"/>
    <property type="project" value="TreeGrafter"/>
</dbReference>
<name>A0AAV5LXS4_9ROSI</name>
<reference evidence="7 8" key="1">
    <citation type="journal article" date="2021" name="Commun. Biol.">
        <title>The genome of Shorea leprosula (Dipterocarpaceae) highlights the ecological relevance of drought in aseasonal tropical rainforests.</title>
        <authorList>
            <person name="Ng K.K.S."/>
            <person name="Kobayashi M.J."/>
            <person name="Fawcett J.A."/>
            <person name="Hatakeyama M."/>
            <person name="Paape T."/>
            <person name="Ng C.H."/>
            <person name="Ang C.C."/>
            <person name="Tnah L.H."/>
            <person name="Lee C.T."/>
            <person name="Nishiyama T."/>
            <person name="Sese J."/>
            <person name="O'Brien M.J."/>
            <person name="Copetti D."/>
            <person name="Mohd Noor M.I."/>
            <person name="Ong R.C."/>
            <person name="Putra M."/>
            <person name="Sireger I.Z."/>
            <person name="Indrioko S."/>
            <person name="Kosugi Y."/>
            <person name="Izuno A."/>
            <person name="Isagi Y."/>
            <person name="Lee S.L."/>
            <person name="Shimizu K.K."/>
        </authorList>
    </citation>
    <scope>NUCLEOTIDE SEQUENCE [LARGE SCALE GENOMIC DNA]</scope>
    <source>
        <strain evidence="7">214</strain>
    </source>
</reference>
<dbReference type="GO" id="GO:0061630">
    <property type="term" value="F:ubiquitin protein ligase activity"/>
    <property type="evidence" value="ECO:0007669"/>
    <property type="project" value="TreeGrafter"/>
</dbReference>
<feature type="domain" description="CHY-type" evidence="5">
    <location>
        <begin position="55"/>
        <end position="131"/>
    </location>
</feature>
<evidence type="ECO:0000256" key="3">
    <source>
        <dbReference type="ARBA" id="ARBA00022833"/>
    </source>
</evidence>
<dbReference type="GO" id="GO:0005634">
    <property type="term" value="C:nucleus"/>
    <property type="evidence" value="ECO:0007669"/>
    <property type="project" value="TreeGrafter"/>
</dbReference>
<comment type="caution">
    <text evidence="7">The sequence shown here is derived from an EMBL/GenBank/DDBJ whole genome shotgun (WGS) entry which is preliminary data.</text>
</comment>
<dbReference type="PANTHER" id="PTHR21319:SF53">
    <property type="entry name" value="RING FINGER AND CHY ZINC FINGER DOMAIN-CONTAINING PROTEIN 1"/>
    <property type="match status" value="1"/>
</dbReference>
<organism evidence="7 8">
    <name type="scientific">Rubroshorea leprosula</name>
    <dbReference type="NCBI Taxonomy" id="152421"/>
    <lineage>
        <taxon>Eukaryota</taxon>
        <taxon>Viridiplantae</taxon>
        <taxon>Streptophyta</taxon>
        <taxon>Embryophyta</taxon>
        <taxon>Tracheophyta</taxon>
        <taxon>Spermatophyta</taxon>
        <taxon>Magnoliopsida</taxon>
        <taxon>eudicotyledons</taxon>
        <taxon>Gunneridae</taxon>
        <taxon>Pentapetalae</taxon>
        <taxon>rosids</taxon>
        <taxon>malvids</taxon>
        <taxon>Malvales</taxon>
        <taxon>Dipterocarpaceae</taxon>
        <taxon>Rubroshorea</taxon>
    </lineage>
</organism>
<dbReference type="GO" id="GO:0008270">
    <property type="term" value="F:zinc ion binding"/>
    <property type="evidence" value="ECO:0007669"/>
    <property type="project" value="UniProtKB-KW"/>
</dbReference>
<dbReference type="EMBL" id="BPVZ01000155">
    <property type="protein sequence ID" value="GKV42030.1"/>
    <property type="molecule type" value="Genomic_DNA"/>
</dbReference>
<sequence>MAEVTRKHSGCQESSLDHGVFKVEGKEAGVTYSQQSNGCLMLEQEATDNTELLEKGIMEFGCLHYRRRCRIRAPCCGEVFDCHHCHNEAMNHINIEQKKRHDIPRHKVNKVICSLCDTEQEVRQVCINCGVCMGKYFCEICKLFDDDTSKRQYHCDGCGICRYF</sequence>
<accession>A0AAV5LXS4</accession>
<dbReference type="GO" id="GO:0016567">
    <property type="term" value="P:protein ubiquitination"/>
    <property type="evidence" value="ECO:0007669"/>
    <property type="project" value="TreeGrafter"/>
</dbReference>
<dbReference type="InterPro" id="IPR008913">
    <property type="entry name" value="Znf_CHY"/>
</dbReference>
<dbReference type="PROSITE" id="PS51266">
    <property type="entry name" value="ZF_CHY"/>
    <property type="match status" value="1"/>
</dbReference>
<dbReference type="AlphaFoldDB" id="A0AAV5LXS4"/>
<dbReference type="InterPro" id="IPR037274">
    <property type="entry name" value="Znf_CHY_sf"/>
</dbReference>
<dbReference type="PANTHER" id="PTHR21319">
    <property type="entry name" value="RING FINGER AND CHY ZINC FINGER DOMAIN-CONTAINING PROTEIN 1"/>
    <property type="match status" value="1"/>
</dbReference>